<dbReference type="EMBL" id="JAVRBK010000002">
    <property type="protein sequence ID" value="KAK5648222.1"/>
    <property type="molecule type" value="Genomic_DNA"/>
</dbReference>
<evidence type="ECO:0000256" key="1">
    <source>
        <dbReference type="ARBA" id="ARBA00023172"/>
    </source>
</evidence>
<name>A0AAN7VHK5_9COLE</name>
<protein>
    <submittedName>
        <fullName evidence="3">Uncharacterized protein</fullName>
    </submittedName>
</protein>
<dbReference type="GO" id="GO:0003677">
    <property type="term" value="F:DNA binding"/>
    <property type="evidence" value="ECO:0007669"/>
    <property type="project" value="InterPro"/>
</dbReference>
<feature type="compositionally biased region" description="Polar residues" evidence="2">
    <location>
        <begin position="568"/>
        <end position="579"/>
    </location>
</feature>
<dbReference type="Proteomes" id="UP001329430">
    <property type="component" value="Chromosome 2"/>
</dbReference>
<evidence type="ECO:0000313" key="3">
    <source>
        <dbReference type="EMBL" id="KAK5648222.1"/>
    </source>
</evidence>
<dbReference type="PANTHER" id="PTHR33480:SF1">
    <property type="entry name" value="TYR RECOMBINASE DOMAIN-CONTAINING PROTEIN"/>
    <property type="match status" value="1"/>
</dbReference>
<feature type="region of interest" description="Disordered" evidence="2">
    <location>
        <begin position="556"/>
        <end position="579"/>
    </location>
</feature>
<organism evidence="3 4">
    <name type="scientific">Pyrocoelia pectoralis</name>
    <dbReference type="NCBI Taxonomy" id="417401"/>
    <lineage>
        <taxon>Eukaryota</taxon>
        <taxon>Metazoa</taxon>
        <taxon>Ecdysozoa</taxon>
        <taxon>Arthropoda</taxon>
        <taxon>Hexapoda</taxon>
        <taxon>Insecta</taxon>
        <taxon>Pterygota</taxon>
        <taxon>Neoptera</taxon>
        <taxon>Endopterygota</taxon>
        <taxon>Coleoptera</taxon>
        <taxon>Polyphaga</taxon>
        <taxon>Elateriformia</taxon>
        <taxon>Elateroidea</taxon>
        <taxon>Lampyridae</taxon>
        <taxon>Lampyrinae</taxon>
        <taxon>Pyrocoelia</taxon>
    </lineage>
</organism>
<proteinExistence type="predicted"/>
<keyword evidence="1" id="KW-0233">DNA recombination</keyword>
<dbReference type="GO" id="GO:0015074">
    <property type="term" value="P:DNA integration"/>
    <property type="evidence" value="ECO:0007669"/>
    <property type="project" value="InterPro"/>
</dbReference>
<evidence type="ECO:0000256" key="2">
    <source>
        <dbReference type="SAM" id="MobiDB-lite"/>
    </source>
</evidence>
<dbReference type="AlphaFoldDB" id="A0AAN7VHK5"/>
<dbReference type="PANTHER" id="PTHR33480">
    <property type="entry name" value="SET DOMAIN-CONTAINING PROTEIN-RELATED"/>
    <property type="match status" value="1"/>
</dbReference>
<gene>
    <name evidence="3" type="ORF">RI129_003114</name>
</gene>
<accession>A0AAN7VHK5</accession>
<evidence type="ECO:0000313" key="4">
    <source>
        <dbReference type="Proteomes" id="UP001329430"/>
    </source>
</evidence>
<comment type="caution">
    <text evidence="3">The sequence shown here is derived from an EMBL/GenBank/DDBJ whole genome shotgun (WGS) entry which is preliminary data.</text>
</comment>
<dbReference type="InterPro" id="IPR011010">
    <property type="entry name" value="DNA_brk_join_enz"/>
</dbReference>
<keyword evidence="4" id="KW-1185">Reference proteome</keyword>
<dbReference type="SUPFAM" id="SSF56349">
    <property type="entry name" value="DNA breaking-rejoining enzymes"/>
    <property type="match status" value="1"/>
</dbReference>
<dbReference type="InterPro" id="IPR013762">
    <property type="entry name" value="Integrase-like_cat_sf"/>
</dbReference>
<dbReference type="Gene3D" id="1.10.443.10">
    <property type="entry name" value="Intergrase catalytic core"/>
    <property type="match status" value="1"/>
</dbReference>
<reference evidence="3 4" key="1">
    <citation type="journal article" date="2024" name="Insects">
        <title>An Improved Chromosome-Level Genome Assembly of the Firefly Pyrocoelia pectoralis.</title>
        <authorList>
            <person name="Fu X."/>
            <person name="Meyer-Rochow V.B."/>
            <person name="Ballantyne L."/>
            <person name="Zhu X."/>
        </authorList>
    </citation>
    <scope>NUCLEOTIDE SEQUENCE [LARGE SCALE GENOMIC DNA]</scope>
    <source>
        <strain evidence="3">XCY_ONT2</strain>
    </source>
</reference>
<dbReference type="GO" id="GO:0006310">
    <property type="term" value="P:DNA recombination"/>
    <property type="evidence" value="ECO:0007669"/>
    <property type="project" value="UniProtKB-KW"/>
</dbReference>
<sequence>MRHLERNHKSEDEVNNIFQLPKNSKERRRAFAPNRQIIKKPNEQEVTYYPCAYCKGLFLKEYLKRHAKSCFVQKQAADRQEGKHIYHISNSQTIIACAMDPTDVISKLNVKEQVFKLMKADEIGFEAKKDLLIAHFGEPYLKRHRKERMAYACSNRMRELSRLLISYRKIMNNKNIAFKDMLFPKHFDTVITAVREISGYDHVKKSYRAPSLAMHLGTSLKMACDELTHLILKESKGYKCGSLSEAQTWFQNIKSFKKLVESRWNTELASLANKDMMEKRWNKPLLLPLVSGIKKFRDGVLKIAEECKEKLLYDDKNENQRSYKLLVHCTLALLIVFNRRRIGDVQYLKIKDYQNDQKSNAKDFENALTNTEKILTTKYKRVVNSGKGSRAVVILVPKALQNFIDLLLEHREKYISGDNEYVFATPGSTIKWGKGDVAIRTLSKKIQLENPEAISSNKLRKHIATVMQILNLTKDEAKQFANFMGHTQKTHDEFYELPVDIYQTAKVSKLLLMMEKGSVPIEYKGKSLAEINLDPNLEYVEEDNNEGVILLNSVDATENDNENDKGTNTKNLPDNDNDIQGWSNEEITLIKERFKSSIRKKNYPSGEEIKEFIKKSKIKRTVPVIKSKIQHLIKLSLQ</sequence>